<keyword evidence="2" id="KW-1185">Reference proteome</keyword>
<organism evidence="1 2">
    <name type="scientific">Brassica rapa subsp. trilocularis</name>
    <dbReference type="NCBI Taxonomy" id="1813537"/>
    <lineage>
        <taxon>Eukaryota</taxon>
        <taxon>Viridiplantae</taxon>
        <taxon>Streptophyta</taxon>
        <taxon>Embryophyta</taxon>
        <taxon>Tracheophyta</taxon>
        <taxon>Spermatophyta</taxon>
        <taxon>Magnoliopsida</taxon>
        <taxon>eudicotyledons</taxon>
        <taxon>Gunneridae</taxon>
        <taxon>Pentapetalae</taxon>
        <taxon>rosids</taxon>
        <taxon>malvids</taxon>
        <taxon>Brassicales</taxon>
        <taxon>Brassicaceae</taxon>
        <taxon>Brassiceae</taxon>
        <taxon>Brassica</taxon>
    </lineage>
</organism>
<name>A0ABQ7LRG3_BRACM</name>
<accession>A0ABQ7LRG3</accession>
<gene>
    <name evidence="1" type="primary">A08p012380.1_BraROA</name>
    <name evidence="1" type="ORF">IGI04_030679</name>
</gene>
<reference evidence="1 2" key="1">
    <citation type="submission" date="2021-03" db="EMBL/GenBank/DDBJ databases">
        <authorList>
            <person name="King G.J."/>
            <person name="Bancroft I."/>
            <person name="Baten A."/>
            <person name="Bloomfield J."/>
            <person name="Borpatragohain P."/>
            <person name="He Z."/>
            <person name="Irish N."/>
            <person name="Irwin J."/>
            <person name="Liu K."/>
            <person name="Mauleon R.P."/>
            <person name="Moore J."/>
            <person name="Morris R."/>
            <person name="Ostergaard L."/>
            <person name="Wang B."/>
            <person name="Wells R."/>
        </authorList>
    </citation>
    <scope>NUCLEOTIDE SEQUENCE [LARGE SCALE GENOMIC DNA]</scope>
    <source>
        <strain evidence="1">R-o-18</strain>
        <tissue evidence="1">Leaf</tissue>
    </source>
</reference>
<dbReference type="EMBL" id="JADBGQ010000007">
    <property type="protein sequence ID" value="KAG5389138.1"/>
    <property type="molecule type" value="Genomic_DNA"/>
</dbReference>
<dbReference type="Proteomes" id="UP000823674">
    <property type="component" value="Chromosome A08"/>
</dbReference>
<sequence>MQQLGIYSFGEKKLKPNYRIPDRSNVFQFNLERFWSKLTTPILEGINTNSPCLFGAGFTSGSCEEPSFYFTFANFSLNFIYKSIFNAFQRFLALWLGFVGADPGRDPPSFPFLALLIYIGVKLLRFFRRGGRGFPTIRCDLALKVDSDLNHRFSHLGVFLALRTAAELELGLSLVVVEASWSLGVRFRPIHSYAPNGGSISSILVRRLLVTVASDLDDVAVLGLLRFSYSVSLNLLCSWRFSLVLLFRCVPASFRRDYQVEQELRKGSSMIRSGVVTNALTKTLREEMPLTINGRVDNPIPTDVYGPKPLSLEGPPTDELNDMKKVVRELSLILKKAHDKEHSNISQLTAAHEFGDLVSFMKAQLRVARNERNTATE</sequence>
<evidence type="ECO:0000313" key="1">
    <source>
        <dbReference type="EMBL" id="KAG5389138.1"/>
    </source>
</evidence>
<comment type="caution">
    <text evidence="1">The sequence shown here is derived from an EMBL/GenBank/DDBJ whole genome shotgun (WGS) entry which is preliminary data.</text>
</comment>
<protein>
    <submittedName>
        <fullName evidence="1">Uncharacterized protein</fullName>
    </submittedName>
</protein>
<proteinExistence type="predicted"/>
<evidence type="ECO:0000313" key="2">
    <source>
        <dbReference type="Proteomes" id="UP000823674"/>
    </source>
</evidence>